<dbReference type="SUPFAM" id="SSF82895">
    <property type="entry name" value="TSP-1 type 1 repeat"/>
    <property type="match status" value="1"/>
</dbReference>
<feature type="compositionally biased region" description="Acidic residues" evidence="1">
    <location>
        <begin position="195"/>
        <end position="224"/>
    </location>
</feature>
<protein>
    <submittedName>
        <fullName evidence="4">Thrombospondin type-1 domain-containing protein 7A-like</fullName>
    </submittedName>
</protein>
<proteinExistence type="predicted"/>
<dbReference type="InterPro" id="IPR000884">
    <property type="entry name" value="TSP1_rpt"/>
</dbReference>
<feature type="region of interest" description="Disordered" evidence="1">
    <location>
        <begin position="187"/>
        <end position="231"/>
    </location>
</feature>
<sequence>MAALQWLLLTLALTTATADEATDPKGLQEPATESVVNDGEYSAYVGPWAECKLMGQGEHATRTVERYLRPEANSLVHTPSLGIQRRQVQCRYKDGKFVENMYCGAALAQIGTTRICLMKVDCALGEWLPWRPRSDGALVRTRRLKRLPIGGGAECDVVEEVRPAAMEASAHWVPGAWGPCRVAIETTAPLPPVNNDDDDDLDNDANYDDDDDDDDDDDSDDDKDSEASCGGGVQRREATCVRADGRALHPAQCAHALMPTLVQPCEVPCPRDCEVGEWSDWSACQPVDGCPLFPVQQLTTTVNVYNVHNVYYNDDDDDIRQVAGVTWNRVAQERHEWKRKKRGIPYITTNPTLGILEDFNENQSIVNTLTKRSRSNEASHSFMYGLKYSHVNHVPELATD</sequence>
<reference evidence="4" key="1">
    <citation type="submission" date="2025-08" db="UniProtKB">
        <authorList>
            <consortium name="RefSeq"/>
        </authorList>
    </citation>
    <scope>IDENTIFICATION</scope>
    <source>
        <tissue evidence="4">Silk gland</tissue>
    </source>
</reference>
<evidence type="ECO:0000256" key="1">
    <source>
        <dbReference type="SAM" id="MobiDB-lite"/>
    </source>
</evidence>
<dbReference type="InterPro" id="IPR036383">
    <property type="entry name" value="TSP1_rpt_sf"/>
</dbReference>
<dbReference type="GeneID" id="114253237"/>
<dbReference type="PANTHER" id="PTHR11311:SF15">
    <property type="entry name" value="SPONDIN-2"/>
    <property type="match status" value="1"/>
</dbReference>
<dbReference type="AlphaFoldDB" id="A0A6J2KNV0"/>
<keyword evidence="3" id="KW-1185">Reference proteome</keyword>
<feature type="chain" id="PRO_5027028668" evidence="2">
    <location>
        <begin position="19"/>
        <end position="400"/>
    </location>
</feature>
<dbReference type="RefSeq" id="XP_028043830.1">
    <property type="nucleotide sequence ID" value="XM_028188029.1"/>
</dbReference>
<evidence type="ECO:0000256" key="2">
    <source>
        <dbReference type="SAM" id="SignalP"/>
    </source>
</evidence>
<accession>A0A6J2KNV0</accession>
<gene>
    <name evidence="4" type="primary">LOC114253237</name>
</gene>
<feature type="signal peptide" evidence="2">
    <location>
        <begin position="1"/>
        <end position="18"/>
    </location>
</feature>
<evidence type="ECO:0000313" key="4">
    <source>
        <dbReference type="RefSeq" id="XP_028043830.1"/>
    </source>
</evidence>
<keyword evidence="2" id="KW-0732">Signal</keyword>
<dbReference type="InterPro" id="IPR051418">
    <property type="entry name" value="Spondin/Thrombospondin_T1"/>
</dbReference>
<dbReference type="PANTHER" id="PTHR11311">
    <property type="entry name" value="SPONDIN"/>
    <property type="match status" value="1"/>
</dbReference>
<dbReference type="OrthoDB" id="5814848at2759"/>
<dbReference type="PROSITE" id="PS50092">
    <property type="entry name" value="TSP1"/>
    <property type="match status" value="1"/>
</dbReference>
<name>A0A6J2KNV0_BOMMA</name>
<evidence type="ECO:0000313" key="3">
    <source>
        <dbReference type="Proteomes" id="UP000504629"/>
    </source>
</evidence>
<dbReference type="Proteomes" id="UP000504629">
    <property type="component" value="Unplaced"/>
</dbReference>
<dbReference type="KEGG" id="bman:114253237"/>
<organism evidence="3 4">
    <name type="scientific">Bombyx mandarina</name>
    <name type="common">Wild silk moth</name>
    <name type="synonym">Wild silkworm</name>
    <dbReference type="NCBI Taxonomy" id="7092"/>
    <lineage>
        <taxon>Eukaryota</taxon>
        <taxon>Metazoa</taxon>
        <taxon>Ecdysozoa</taxon>
        <taxon>Arthropoda</taxon>
        <taxon>Hexapoda</taxon>
        <taxon>Insecta</taxon>
        <taxon>Pterygota</taxon>
        <taxon>Neoptera</taxon>
        <taxon>Endopterygota</taxon>
        <taxon>Lepidoptera</taxon>
        <taxon>Glossata</taxon>
        <taxon>Ditrysia</taxon>
        <taxon>Bombycoidea</taxon>
        <taxon>Bombycidae</taxon>
        <taxon>Bombycinae</taxon>
        <taxon>Bombyx</taxon>
    </lineage>
</organism>
<dbReference type="Pfam" id="PF19030">
    <property type="entry name" value="TSP1_ADAMTS"/>
    <property type="match status" value="1"/>
</dbReference>